<proteinExistence type="predicted"/>
<reference evidence="2" key="1">
    <citation type="submission" date="2020-10" db="EMBL/GenBank/DDBJ databases">
        <authorList>
            <person name="Gilroy R."/>
        </authorList>
    </citation>
    <scope>NUCLEOTIDE SEQUENCE</scope>
    <source>
        <strain evidence="2">ChiW13-3771</strain>
    </source>
</reference>
<sequence length="123" mass="14662">MEKLEECIKNPESVTWFVEYVNQKFSREVFLSYESMKDQLNLMGLSAEEIFSSAFPKQFDSNYRSGKQIVRELFHRRNQIAHQLDRRHTNAEQNDISKEYVERCMVEIRTLVNTIHNAAENKE</sequence>
<protein>
    <recommendedName>
        <fullName evidence="1">RiboL-PSP-HEPN domain-containing protein</fullName>
    </recommendedName>
</protein>
<evidence type="ECO:0000259" key="1">
    <source>
        <dbReference type="Pfam" id="PF18735"/>
    </source>
</evidence>
<accession>A0A9D1ECJ6</accession>
<dbReference type="EMBL" id="DVHN01000016">
    <property type="protein sequence ID" value="HIR87640.1"/>
    <property type="molecule type" value="Genomic_DNA"/>
</dbReference>
<feature type="domain" description="RiboL-PSP-HEPN" evidence="1">
    <location>
        <begin position="36"/>
        <end position="121"/>
    </location>
</feature>
<organism evidence="2 3">
    <name type="scientific">Candidatus Fimimorpha faecalis</name>
    <dbReference type="NCBI Taxonomy" id="2840824"/>
    <lineage>
        <taxon>Bacteria</taxon>
        <taxon>Bacillati</taxon>
        <taxon>Bacillota</taxon>
        <taxon>Clostridia</taxon>
        <taxon>Eubacteriales</taxon>
        <taxon>Candidatus Fimimorpha</taxon>
    </lineage>
</organism>
<name>A0A9D1ECJ6_9FIRM</name>
<dbReference type="Proteomes" id="UP000824201">
    <property type="component" value="Unassembled WGS sequence"/>
</dbReference>
<evidence type="ECO:0000313" key="2">
    <source>
        <dbReference type="EMBL" id="HIR87640.1"/>
    </source>
</evidence>
<dbReference type="Pfam" id="PF18735">
    <property type="entry name" value="HEPN_RiboL-PSP"/>
    <property type="match status" value="1"/>
</dbReference>
<dbReference type="InterPro" id="IPR041519">
    <property type="entry name" value="HEPN_RiboL-PSP"/>
</dbReference>
<reference evidence="2" key="2">
    <citation type="journal article" date="2021" name="PeerJ">
        <title>Extensive microbial diversity within the chicken gut microbiome revealed by metagenomics and culture.</title>
        <authorList>
            <person name="Gilroy R."/>
            <person name="Ravi A."/>
            <person name="Getino M."/>
            <person name="Pursley I."/>
            <person name="Horton D.L."/>
            <person name="Alikhan N.F."/>
            <person name="Baker D."/>
            <person name="Gharbi K."/>
            <person name="Hall N."/>
            <person name="Watson M."/>
            <person name="Adriaenssens E.M."/>
            <person name="Foster-Nyarko E."/>
            <person name="Jarju S."/>
            <person name="Secka A."/>
            <person name="Antonio M."/>
            <person name="Oren A."/>
            <person name="Chaudhuri R.R."/>
            <person name="La Ragione R."/>
            <person name="Hildebrand F."/>
            <person name="Pallen M.J."/>
        </authorList>
    </citation>
    <scope>NUCLEOTIDE SEQUENCE</scope>
    <source>
        <strain evidence="2">ChiW13-3771</strain>
    </source>
</reference>
<dbReference type="AlphaFoldDB" id="A0A9D1ECJ6"/>
<gene>
    <name evidence="2" type="ORF">IAC96_01695</name>
</gene>
<comment type="caution">
    <text evidence="2">The sequence shown here is derived from an EMBL/GenBank/DDBJ whole genome shotgun (WGS) entry which is preliminary data.</text>
</comment>
<evidence type="ECO:0000313" key="3">
    <source>
        <dbReference type="Proteomes" id="UP000824201"/>
    </source>
</evidence>